<evidence type="ECO:0000313" key="4">
    <source>
        <dbReference type="EMBL" id="CAF4819718.1"/>
    </source>
</evidence>
<dbReference type="GO" id="GO:0000774">
    <property type="term" value="F:adenyl-nucleotide exchange factor activity"/>
    <property type="evidence" value="ECO:0007669"/>
    <property type="project" value="TreeGrafter"/>
</dbReference>
<feature type="non-terminal residue" evidence="4">
    <location>
        <position position="1"/>
    </location>
</feature>
<dbReference type="PANTHER" id="PTHR19316:SF35">
    <property type="entry name" value="NUCLEOTIDE EXCHANGE FACTOR SIL1"/>
    <property type="match status" value="1"/>
</dbReference>
<name>A0A8S3BD48_9BILA</name>
<evidence type="ECO:0008006" key="6">
    <source>
        <dbReference type="Google" id="ProtNLM"/>
    </source>
</evidence>
<dbReference type="GO" id="GO:0015031">
    <property type="term" value="P:protein transport"/>
    <property type="evidence" value="ECO:0007669"/>
    <property type="project" value="UniProtKB-KW"/>
</dbReference>
<keyword evidence="3" id="KW-0653">Protein transport</keyword>
<protein>
    <recommendedName>
        <fullName evidence="6">Nucleotide exchange factor SIL1</fullName>
    </recommendedName>
</protein>
<gene>
    <name evidence="4" type="ORF">GIL414_LOCUS47955</name>
</gene>
<proteinExistence type="predicted"/>
<dbReference type="Proteomes" id="UP000681720">
    <property type="component" value="Unassembled WGS sequence"/>
</dbReference>
<dbReference type="EMBL" id="CAJOBJ010154375">
    <property type="protein sequence ID" value="CAF4819718.1"/>
    <property type="molecule type" value="Genomic_DNA"/>
</dbReference>
<evidence type="ECO:0000313" key="5">
    <source>
        <dbReference type="Proteomes" id="UP000681720"/>
    </source>
</evidence>
<evidence type="ECO:0000256" key="1">
    <source>
        <dbReference type="ARBA" id="ARBA00022448"/>
    </source>
</evidence>
<organism evidence="4 5">
    <name type="scientific">Rotaria magnacalcarata</name>
    <dbReference type="NCBI Taxonomy" id="392030"/>
    <lineage>
        <taxon>Eukaryota</taxon>
        <taxon>Metazoa</taxon>
        <taxon>Spiralia</taxon>
        <taxon>Gnathifera</taxon>
        <taxon>Rotifera</taxon>
        <taxon>Eurotatoria</taxon>
        <taxon>Bdelloidea</taxon>
        <taxon>Philodinida</taxon>
        <taxon>Philodinidae</taxon>
        <taxon>Rotaria</taxon>
    </lineage>
</organism>
<dbReference type="Gene3D" id="1.25.10.10">
    <property type="entry name" value="Leucine-rich Repeat Variant"/>
    <property type="match status" value="1"/>
</dbReference>
<dbReference type="AlphaFoldDB" id="A0A8S3BD48"/>
<dbReference type="GO" id="GO:0005783">
    <property type="term" value="C:endoplasmic reticulum"/>
    <property type="evidence" value="ECO:0007669"/>
    <property type="project" value="TreeGrafter"/>
</dbReference>
<sequence>MLTVQSLSSVPLRTQQSEESFIKNTEEFVPTNEWQTVKEGQAIPPGLHIRLNLQSGLREAKLLENSKQEPSSNDLVLVPTDPDNEHERISKENLQRAFSNLDFSKDDVVTDEKHVEDVKRKFRPYDELKKDLESMNVKIETDHEILTKLIKQLGKTDNEENRKTILTDLEFYLHQYDNAIVFADMHGLELLIQLL</sequence>
<keyword evidence="2" id="KW-0256">Endoplasmic reticulum</keyword>
<dbReference type="InterPro" id="IPR011989">
    <property type="entry name" value="ARM-like"/>
</dbReference>
<dbReference type="PANTHER" id="PTHR19316">
    <property type="entry name" value="PROTEIN FOLDING REGULATOR"/>
    <property type="match status" value="1"/>
</dbReference>
<keyword evidence="1" id="KW-0813">Transport</keyword>
<dbReference type="InterPro" id="IPR050693">
    <property type="entry name" value="Hsp70_NEF-Inhibitors"/>
</dbReference>
<evidence type="ECO:0000256" key="2">
    <source>
        <dbReference type="ARBA" id="ARBA00022824"/>
    </source>
</evidence>
<evidence type="ECO:0000256" key="3">
    <source>
        <dbReference type="ARBA" id="ARBA00022927"/>
    </source>
</evidence>
<comment type="caution">
    <text evidence="4">The sequence shown here is derived from an EMBL/GenBank/DDBJ whole genome shotgun (WGS) entry which is preliminary data.</text>
</comment>
<reference evidence="4" key="1">
    <citation type="submission" date="2021-02" db="EMBL/GenBank/DDBJ databases">
        <authorList>
            <person name="Nowell W R."/>
        </authorList>
    </citation>
    <scope>NUCLEOTIDE SEQUENCE</scope>
</reference>
<accession>A0A8S3BD48</accession>